<feature type="compositionally biased region" description="Basic and acidic residues" evidence="1">
    <location>
        <begin position="24"/>
        <end position="38"/>
    </location>
</feature>
<feature type="compositionally biased region" description="Basic and acidic residues" evidence="1">
    <location>
        <begin position="130"/>
        <end position="139"/>
    </location>
</feature>
<feature type="compositionally biased region" description="Basic residues" evidence="1">
    <location>
        <begin position="83"/>
        <end position="112"/>
    </location>
</feature>
<gene>
    <name evidence="2" type="ORF">AVDCRST_MAG90-3301</name>
</gene>
<name>A0A6J4MPA7_9HYPH</name>
<sequence length="174" mass="19323">AARGIRAGPRLARGNPPKILYGRTGRDRHLRPAPDRGRPQSCPDRGTPGRPNPRDADRPGRGGSFARKCGAPERRAPPCGPRTARRAGGRGRVFRRRPDRPRGRNACRRAARRDHGDAELRRRRSVGDFSGRRRADRAPALHKGLRAAGRHRGTPRGGRSARRVFCEPRPGRDL</sequence>
<protein>
    <submittedName>
        <fullName evidence="2">16S rRNA processing protein RimM</fullName>
    </submittedName>
</protein>
<organism evidence="2">
    <name type="scientific">uncultured Microvirga sp</name>
    <dbReference type="NCBI Taxonomy" id="412392"/>
    <lineage>
        <taxon>Bacteria</taxon>
        <taxon>Pseudomonadati</taxon>
        <taxon>Pseudomonadota</taxon>
        <taxon>Alphaproteobacteria</taxon>
        <taxon>Hyphomicrobiales</taxon>
        <taxon>Methylobacteriaceae</taxon>
        <taxon>Microvirga</taxon>
        <taxon>environmental samples</taxon>
    </lineage>
</organism>
<reference evidence="2" key="1">
    <citation type="submission" date="2020-02" db="EMBL/GenBank/DDBJ databases">
        <authorList>
            <person name="Meier V. D."/>
        </authorList>
    </citation>
    <scope>NUCLEOTIDE SEQUENCE</scope>
    <source>
        <strain evidence="2">AVDCRST_MAG90</strain>
    </source>
</reference>
<dbReference type="AlphaFoldDB" id="A0A6J4MPA7"/>
<feature type="compositionally biased region" description="Basic residues" evidence="1">
    <location>
        <begin position="143"/>
        <end position="162"/>
    </location>
</feature>
<feature type="non-terminal residue" evidence="2">
    <location>
        <position position="174"/>
    </location>
</feature>
<evidence type="ECO:0000256" key="1">
    <source>
        <dbReference type="SAM" id="MobiDB-lite"/>
    </source>
</evidence>
<evidence type="ECO:0000313" key="2">
    <source>
        <dbReference type="EMBL" id="CAA9364990.1"/>
    </source>
</evidence>
<proteinExistence type="predicted"/>
<feature type="region of interest" description="Disordered" evidence="1">
    <location>
        <begin position="1"/>
        <end position="174"/>
    </location>
</feature>
<feature type="compositionally biased region" description="Basic and acidic residues" evidence="1">
    <location>
        <begin position="164"/>
        <end position="174"/>
    </location>
</feature>
<feature type="non-terminal residue" evidence="2">
    <location>
        <position position="1"/>
    </location>
</feature>
<accession>A0A6J4MPA7</accession>
<dbReference type="EMBL" id="CADCUC010000704">
    <property type="protein sequence ID" value="CAA9364990.1"/>
    <property type="molecule type" value="Genomic_DNA"/>
</dbReference>